<feature type="signal peptide" evidence="8">
    <location>
        <begin position="1"/>
        <end position="18"/>
    </location>
</feature>
<evidence type="ECO:0000256" key="4">
    <source>
        <dbReference type="ARBA" id="ARBA00023110"/>
    </source>
</evidence>
<keyword evidence="10" id="KW-1185">Reference proteome</keyword>
<protein>
    <recommendedName>
        <fullName evidence="2">peptidylprolyl isomerase</fullName>
        <ecNumber evidence="2">5.2.1.8</ecNumber>
    </recommendedName>
</protein>
<dbReference type="EMBL" id="BMCJ01000001">
    <property type="protein sequence ID" value="GGC78258.1"/>
    <property type="molecule type" value="Genomic_DNA"/>
</dbReference>
<dbReference type="InterPro" id="IPR050245">
    <property type="entry name" value="PrsA_foldase"/>
</dbReference>
<dbReference type="PANTHER" id="PTHR47245">
    <property type="entry name" value="PEPTIDYLPROLYL ISOMERASE"/>
    <property type="match status" value="1"/>
</dbReference>
<gene>
    <name evidence="9" type="ORF">GCM10007216_05980</name>
</gene>
<dbReference type="PROSITE" id="PS51257">
    <property type="entry name" value="PROKAR_LIPOPROTEIN"/>
    <property type="match status" value="1"/>
</dbReference>
<evidence type="ECO:0000256" key="1">
    <source>
        <dbReference type="ARBA" id="ARBA00000971"/>
    </source>
</evidence>
<keyword evidence="5" id="KW-0413">Isomerase</keyword>
<feature type="compositionally biased region" description="Basic and acidic residues" evidence="7">
    <location>
        <begin position="54"/>
        <end position="67"/>
    </location>
</feature>
<evidence type="ECO:0000256" key="6">
    <source>
        <dbReference type="SAM" id="Coils"/>
    </source>
</evidence>
<feature type="chain" id="PRO_5045786982" description="peptidylprolyl isomerase" evidence="8">
    <location>
        <begin position="19"/>
        <end position="263"/>
    </location>
</feature>
<dbReference type="InterPro" id="IPR027304">
    <property type="entry name" value="Trigger_fact/SurA_dom_sf"/>
</dbReference>
<accession>A0ABQ1NIT5</accession>
<reference evidence="10" key="1">
    <citation type="journal article" date="2019" name="Int. J. Syst. Evol. Microbiol.">
        <title>The Global Catalogue of Microorganisms (GCM) 10K type strain sequencing project: providing services to taxonomists for standard genome sequencing and annotation.</title>
        <authorList>
            <consortium name="The Broad Institute Genomics Platform"/>
            <consortium name="The Broad Institute Genome Sequencing Center for Infectious Disease"/>
            <person name="Wu L."/>
            <person name="Ma J."/>
        </authorList>
    </citation>
    <scope>NUCLEOTIDE SEQUENCE [LARGE SCALE GENOMIC DNA]</scope>
    <source>
        <strain evidence="10">CCM 7282</strain>
    </source>
</reference>
<evidence type="ECO:0000256" key="2">
    <source>
        <dbReference type="ARBA" id="ARBA00013194"/>
    </source>
</evidence>
<dbReference type="Proteomes" id="UP000619534">
    <property type="component" value="Unassembled WGS sequence"/>
</dbReference>
<evidence type="ECO:0000256" key="5">
    <source>
        <dbReference type="ARBA" id="ARBA00023235"/>
    </source>
</evidence>
<dbReference type="RefSeq" id="WP_062445211.1">
    <property type="nucleotide sequence ID" value="NZ_BMCJ01000001.1"/>
</dbReference>
<keyword evidence="3 8" id="KW-0732">Signal</keyword>
<evidence type="ECO:0000313" key="10">
    <source>
        <dbReference type="Proteomes" id="UP000619534"/>
    </source>
</evidence>
<comment type="catalytic activity">
    <reaction evidence="1">
        <text>[protein]-peptidylproline (omega=180) = [protein]-peptidylproline (omega=0)</text>
        <dbReference type="Rhea" id="RHEA:16237"/>
        <dbReference type="Rhea" id="RHEA-COMP:10747"/>
        <dbReference type="Rhea" id="RHEA-COMP:10748"/>
        <dbReference type="ChEBI" id="CHEBI:83833"/>
        <dbReference type="ChEBI" id="CHEBI:83834"/>
        <dbReference type="EC" id="5.2.1.8"/>
    </reaction>
</comment>
<dbReference type="PANTHER" id="PTHR47245:SF1">
    <property type="entry name" value="FOLDASE PROTEIN PRSA"/>
    <property type="match status" value="1"/>
</dbReference>
<name>A0ABQ1NIT5_9BACI</name>
<keyword evidence="6" id="KW-0175">Coiled coil</keyword>
<sequence>MSKKWILGLLFAALLALAACGNDEEAKKEGQDKDQKQEQKAEEGQEGQEGGEGEQAKMPEPDLKDTPEVVAEVNGEEIKKEEFESAYKQQFQQAAMQAQMSGQELDQDQLKQQMVESLVGQELLIQEANNRGYEATQEEKDKILEDLAEQNQLGSKDEFMAALEEQGMSKEEIDSQLELQVKMDQLIEEEAGDLEPSEEELKQAYEQMKAQQEQMGGEGQGEVPPYEEMKPQLEEQVKMQKEGEEAQKLMKSLREEADVKVHI</sequence>
<evidence type="ECO:0000256" key="3">
    <source>
        <dbReference type="ARBA" id="ARBA00022729"/>
    </source>
</evidence>
<keyword evidence="4" id="KW-0697">Rotamase</keyword>
<feature type="region of interest" description="Disordered" evidence="7">
    <location>
        <begin position="23"/>
        <end position="68"/>
    </location>
</feature>
<dbReference type="Gene3D" id="1.10.4030.10">
    <property type="entry name" value="Porin chaperone SurA, peptide-binding domain"/>
    <property type="match status" value="1"/>
</dbReference>
<evidence type="ECO:0000313" key="9">
    <source>
        <dbReference type="EMBL" id="GGC78258.1"/>
    </source>
</evidence>
<feature type="compositionally biased region" description="Basic and acidic residues" evidence="7">
    <location>
        <begin position="24"/>
        <end position="43"/>
    </location>
</feature>
<comment type="caution">
    <text evidence="9">The sequence shown here is derived from an EMBL/GenBank/DDBJ whole genome shotgun (WGS) entry which is preliminary data.</text>
</comment>
<dbReference type="EC" id="5.2.1.8" evidence="2"/>
<proteinExistence type="predicted"/>
<evidence type="ECO:0000256" key="8">
    <source>
        <dbReference type="SAM" id="SignalP"/>
    </source>
</evidence>
<evidence type="ECO:0000256" key="7">
    <source>
        <dbReference type="SAM" id="MobiDB-lite"/>
    </source>
</evidence>
<dbReference type="Pfam" id="PF13624">
    <property type="entry name" value="SurA_N_3"/>
    <property type="match status" value="1"/>
</dbReference>
<feature type="coiled-coil region" evidence="6">
    <location>
        <begin position="194"/>
        <end position="256"/>
    </location>
</feature>
<organism evidence="9 10">
    <name type="scientific">Thalassobacillus devorans</name>
    <dbReference type="NCBI Taxonomy" id="279813"/>
    <lineage>
        <taxon>Bacteria</taxon>
        <taxon>Bacillati</taxon>
        <taxon>Bacillota</taxon>
        <taxon>Bacilli</taxon>
        <taxon>Bacillales</taxon>
        <taxon>Bacillaceae</taxon>
        <taxon>Thalassobacillus</taxon>
    </lineage>
</organism>
<dbReference type="SUPFAM" id="SSF109998">
    <property type="entry name" value="Triger factor/SurA peptide-binding domain-like"/>
    <property type="match status" value="1"/>
</dbReference>